<keyword evidence="2" id="KW-1185">Reference proteome</keyword>
<reference evidence="1 2" key="1">
    <citation type="submission" date="2020-04" db="EMBL/GenBank/DDBJ databases">
        <title>MicrobeNet Type strains.</title>
        <authorList>
            <person name="Nicholson A.C."/>
        </authorList>
    </citation>
    <scope>NUCLEOTIDE SEQUENCE [LARGE SCALE GENOMIC DNA]</scope>
    <source>
        <strain evidence="1 2">ATCC BAA-277</strain>
    </source>
</reference>
<gene>
    <name evidence="1" type="ORF">HGB48_25620</name>
</gene>
<dbReference type="Proteomes" id="UP000579250">
    <property type="component" value="Unassembled WGS sequence"/>
</dbReference>
<organism evidence="1 2">
    <name type="scientific">Actinomadura latina</name>
    <dbReference type="NCBI Taxonomy" id="163603"/>
    <lineage>
        <taxon>Bacteria</taxon>
        <taxon>Bacillati</taxon>
        <taxon>Actinomycetota</taxon>
        <taxon>Actinomycetes</taxon>
        <taxon>Streptosporangiales</taxon>
        <taxon>Thermomonosporaceae</taxon>
        <taxon>Actinomadura</taxon>
    </lineage>
</organism>
<comment type="caution">
    <text evidence="1">The sequence shown here is derived from an EMBL/GenBank/DDBJ whole genome shotgun (WGS) entry which is preliminary data.</text>
</comment>
<evidence type="ECO:0000313" key="2">
    <source>
        <dbReference type="Proteomes" id="UP000579250"/>
    </source>
</evidence>
<dbReference type="AlphaFoldDB" id="A0A846Z945"/>
<proteinExistence type="predicted"/>
<evidence type="ECO:0000313" key="1">
    <source>
        <dbReference type="EMBL" id="NKZ07095.1"/>
    </source>
</evidence>
<dbReference type="EMBL" id="JAAXPI010000047">
    <property type="protein sequence ID" value="NKZ07095.1"/>
    <property type="molecule type" value="Genomic_DNA"/>
</dbReference>
<sequence length="68" mass="7858">MKTVEWRAAGDRSRGPIPQRERAVAVGCRYRDGQWWFWYVRTDVPIGPVGELNTAARRVRANVERTVS</sequence>
<dbReference type="RefSeq" id="WP_067639716.1">
    <property type="nucleotide sequence ID" value="NZ_JAAXPI010000047.1"/>
</dbReference>
<protein>
    <submittedName>
        <fullName evidence="1">Uncharacterized protein</fullName>
    </submittedName>
</protein>
<accession>A0A846Z945</accession>
<name>A0A846Z945_9ACTN</name>